<keyword evidence="2" id="KW-1185">Reference proteome</keyword>
<evidence type="ECO:0000313" key="1">
    <source>
        <dbReference type="EMBL" id="ATL48341.1"/>
    </source>
</evidence>
<organism evidence="1 2">
    <name type="scientific">Chitinophaga caeni</name>
    <dbReference type="NCBI Taxonomy" id="2029983"/>
    <lineage>
        <taxon>Bacteria</taxon>
        <taxon>Pseudomonadati</taxon>
        <taxon>Bacteroidota</taxon>
        <taxon>Chitinophagia</taxon>
        <taxon>Chitinophagales</taxon>
        <taxon>Chitinophagaceae</taxon>
        <taxon>Chitinophaga</taxon>
    </lineage>
</organism>
<protein>
    <submittedName>
        <fullName evidence="1">Uncharacterized protein</fullName>
    </submittedName>
</protein>
<accession>A0A291QWP8</accession>
<dbReference type="OrthoDB" id="652307at2"/>
<evidence type="ECO:0000313" key="2">
    <source>
        <dbReference type="Proteomes" id="UP000220133"/>
    </source>
</evidence>
<reference evidence="1 2" key="1">
    <citation type="submission" date="2017-10" db="EMBL/GenBank/DDBJ databases">
        <title>Paenichitinophaga pekingensis gen. nov., sp. nov., isolated from activated sludge.</title>
        <authorList>
            <person name="Jin D."/>
            <person name="Kong X."/>
            <person name="Deng Y."/>
            <person name="Bai Z."/>
        </authorList>
    </citation>
    <scope>NUCLEOTIDE SEQUENCE [LARGE SCALE GENOMIC DNA]</scope>
    <source>
        <strain evidence="1 2">13</strain>
    </source>
</reference>
<name>A0A291QWP8_9BACT</name>
<dbReference type="Proteomes" id="UP000220133">
    <property type="component" value="Chromosome"/>
</dbReference>
<proteinExistence type="predicted"/>
<dbReference type="KEGG" id="cbae:COR50_14860"/>
<dbReference type="RefSeq" id="WP_098194715.1">
    <property type="nucleotide sequence ID" value="NZ_CP023777.1"/>
</dbReference>
<dbReference type="AlphaFoldDB" id="A0A291QWP8"/>
<gene>
    <name evidence="1" type="ORF">COR50_14860</name>
</gene>
<sequence>MYYIFIQAVDLFDELSNLLGAKFQHQTEPLTEFLRNEKKYAESLGGEYQQVDLSDISMCLVKNKESMLQPKYAAYPFYLLVKCEPGISIAKEMELIKYMLSILKEAGWKPVLTTELGL</sequence>
<dbReference type="EMBL" id="CP023777">
    <property type="protein sequence ID" value="ATL48341.1"/>
    <property type="molecule type" value="Genomic_DNA"/>
</dbReference>